<proteinExistence type="inferred from homology"/>
<dbReference type="InterPro" id="IPR027417">
    <property type="entry name" value="P-loop_NTPase"/>
</dbReference>
<comment type="similarity">
    <text evidence="1">Belongs to the ABC transporter superfamily.</text>
</comment>
<dbReference type="InterPro" id="IPR003439">
    <property type="entry name" value="ABC_transporter-like_ATP-bd"/>
</dbReference>
<dbReference type="GO" id="GO:0016887">
    <property type="term" value="F:ATP hydrolysis activity"/>
    <property type="evidence" value="ECO:0007669"/>
    <property type="project" value="InterPro"/>
</dbReference>
<evidence type="ECO:0000256" key="2">
    <source>
        <dbReference type="ARBA" id="ARBA00022448"/>
    </source>
</evidence>
<gene>
    <name evidence="6" type="ORF">ERS852406_01466</name>
</gene>
<dbReference type="PANTHER" id="PTHR42734">
    <property type="entry name" value="METAL TRANSPORT SYSTEM ATP-BINDING PROTEIN TM_0124-RELATED"/>
    <property type="match status" value="1"/>
</dbReference>
<sequence length="235" mass="26063">MALLTCSDVTFSYEGIPVLTDVNFALEAGSYLCIVGENGSGKSTLIKGLLHLKNPSTGSITTGDGLHPSEIGYLPQQTAAQKDFPASVWEVVLSGRQNHPHFPPFYTKADKEDALRNMELLDLLPLKKRCYRDLSGGQQQRVLLARALCATKKLLLLDEPVTGLDPVMTTEMYQLIRRINREQHVTIIMVSHDIRNILPDATHILQLDQKQVFFGPTDEYLKTEAGKQFLGGADL</sequence>
<accession>A0A174D2E4</accession>
<dbReference type="RefSeq" id="WP_055227369.1">
    <property type="nucleotide sequence ID" value="NZ_CYYV01000006.1"/>
</dbReference>
<dbReference type="CDD" id="cd03235">
    <property type="entry name" value="ABC_Metallic_Cations"/>
    <property type="match status" value="1"/>
</dbReference>
<dbReference type="AlphaFoldDB" id="A0A174D2E4"/>
<keyword evidence="3" id="KW-0547">Nucleotide-binding</keyword>
<keyword evidence="4 6" id="KW-0067">ATP-binding</keyword>
<dbReference type="PROSITE" id="PS00211">
    <property type="entry name" value="ABC_TRANSPORTER_1"/>
    <property type="match status" value="1"/>
</dbReference>
<protein>
    <submittedName>
        <fullName evidence="6">Uncharacterized ABC transporter ATP-binding protein HI_1470</fullName>
    </submittedName>
</protein>
<dbReference type="InterPro" id="IPR050153">
    <property type="entry name" value="Metal_Ion_Import_ABC"/>
</dbReference>
<dbReference type="PANTHER" id="PTHR42734:SF17">
    <property type="entry name" value="METAL TRANSPORT SYSTEM ATP-BINDING PROTEIN TM_0124-RELATED"/>
    <property type="match status" value="1"/>
</dbReference>
<evidence type="ECO:0000259" key="5">
    <source>
        <dbReference type="PROSITE" id="PS50893"/>
    </source>
</evidence>
<evidence type="ECO:0000313" key="6">
    <source>
        <dbReference type="EMBL" id="CUO19694.1"/>
    </source>
</evidence>
<dbReference type="SUPFAM" id="SSF52540">
    <property type="entry name" value="P-loop containing nucleoside triphosphate hydrolases"/>
    <property type="match status" value="1"/>
</dbReference>
<name>A0A174D2E4_9FIRM</name>
<dbReference type="EMBL" id="CYYV01000006">
    <property type="protein sequence ID" value="CUO19694.1"/>
    <property type="molecule type" value="Genomic_DNA"/>
</dbReference>
<keyword evidence="2" id="KW-0813">Transport</keyword>
<evidence type="ECO:0000256" key="3">
    <source>
        <dbReference type="ARBA" id="ARBA00022741"/>
    </source>
</evidence>
<dbReference type="Gene3D" id="3.40.50.300">
    <property type="entry name" value="P-loop containing nucleotide triphosphate hydrolases"/>
    <property type="match status" value="1"/>
</dbReference>
<evidence type="ECO:0000256" key="1">
    <source>
        <dbReference type="ARBA" id="ARBA00005417"/>
    </source>
</evidence>
<evidence type="ECO:0000313" key="7">
    <source>
        <dbReference type="Proteomes" id="UP000095706"/>
    </source>
</evidence>
<organism evidence="6 7">
    <name type="scientific">Fusicatenibacter saccharivorans</name>
    <dbReference type="NCBI Taxonomy" id="1150298"/>
    <lineage>
        <taxon>Bacteria</taxon>
        <taxon>Bacillati</taxon>
        <taxon>Bacillota</taxon>
        <taxon>Clostridia</taxon>
        <taxon>Lachnospirales</taxon>
        <taxon>Lachnospiraceae</taxon>
        <taxon>Fusicatenibacter</taxon>
    </lineage>
</organism>
<dbReference type="GO" id="GO:0005524">
    <property type="term" value="F:ATP binding"/>
    <property type="evidence" value="ECO:0007669"/>
    <property type="project" value="UniProtKB-KW"/>
</dbReference>
<reference evidence="6 7" key="1">
    <citation type="submission" date="2015-09" db="EMBL/GenBank/DDBJ databases">
        <authorList>
            <consortium name="Pathogen Informatics"/>
        </authorList>
    </citation>
    <scope>NUCLEOTIDE SEQUENCE [LARGE SCALE GENOMIC DNA]</scope>
    <source>
        <strain evidence="6 7">2789STDY5608849</strain>
    </source>
</reference>
<evidence type="ECO:0000256" key="4">
    <source>
        <dbReference type="ARBA" id="ARBA00022840"/>
    </source>
</evidence>
<dbReference type="InterPro" id="IPR017871">
    <property type="entry name" value="ABC_transporter-like_CS"/>
</dbReference>
<feature type="domain" description="ABC transporter" evidence="5">
    <location>
        <begin position="4"/>
        <end position="234"/>
    </location>
</feature>
<dbReference type="SMART" id="SM00382">
    <property type="entry name" value="AAA"/>
    <property type="match status" value="1"/>
</dbReference>
<dbReference type="PROSITE" id="PS50893">
    <property type="entry name" value="ABC_TRANSPORTER_2"/>
    <property type="match status" value="1"/>
</dbReference>
<dbReference type="Pfam" id="PF00005">
    <property type="entry name" value="ABC_tran"/>
    <property type="match status" value="1"/>
</dbReference>
<dbReference type="InterPro" id="IPR003593">
    <property type="entry name" value="AAA+_ATPase"/>
</dbReference>
<dbReference type="Proteomes" id="UP000095706">
    <property type="component" value="Unassembled WGS sequence"/>
</dbReference>